<dbReference type="PANTHER" id="PTHR43433">
    <property type="entry name" value="HYDROLASE, ALPHA/BETA FOLD FAMILY PROTEIN"/>
    <property type="match status" value="1"/>
</dbReference>
<gene>
    <name evidence="2" type="primary">pcaD</name>
    <name evidence="2" type="ORF">JANAI62_09010</name>
</gene>
<keyword evidence="3" id="KW-1185">Reference proteome</keyword>
<dbReference type="Pfam" id="PF00561">
    <property type="entry name" value="Abhydrolase_1"/>
    <property type="match status" value="1"/>
</dbReference>
<dbReference type="SUPFAM" id="SSF53474">
    <property type="entry name" value="alpha/beta-Hydrolases"/>
    <property type="match status" value="1"/>
</dbReference>
<dbReference type="InterPro" id="IPR000073">
    <property type="entry name" value="AB_hydrolase_1"/>
</dbReference>
<dbReference type="InterPro" id="IPR050471">
    <property type="entry name" value="AB_hydrolase"/>
</dbReference>
<dbReference type="EMBL" id="BPFH01000001">
    <property type="protein sequence ID" value="GIT94278.1"/>
    <property type="molecule type" value="Genomic_DNA"/>
</dbReference>
<feature type="domain" description="AB hydrolase-1" evidence="1">
    <location>
        <begin position="57"/>
        <end position="259"/>
    </location>
</feature>
<protein>
    <submittedName>
        <fullName evidence="2">3-oxoadipate enol-lactonase</fullName>
    </submittedName>
</protein>
<sequence length="283" mass="30418">MTDRGPEFLPTARLTVRSWQQTNGPGPNVLFLGGSNFDLDLKTEVRTSPLTQLGPFVTYEPRGIGKSDLPPGDWTMEDYAQDAIAVLDAMGWDKAVVVGESFGGMTALHLALAAPDRVQALVMSSATAGGAGGASYDIRQFLRLSRAEAAAHALAILDKRVTDLAMDAPDTYAARLAARVTFETAFARSSIAHGGYARLLEARARHDVWERLPEIQVPTLVIAGIHDGQAPLEAQRNMAARLSRATLWERTAGHGVLFSDANVLPQVVAEWLPQVLPLVPSQG</sequence>
<dbReference type="InterPro" id="IPR029058">
    <property type="entry name" value="AB_hydrolase_fold"/>
</dbReference>
<dbReference type="Gene3D" id="3.40.50.1820">
    <property type="entry name" value="alpha/beta hydrolase"/>
    <property type="match status" value="1"/>
</dbReference>
<comment type="caution">
    <text evidence="2">The sequence shown here is derived from an EMBL/GenBank/DDBJ whole genome shotgun (WGS) entry which is preliminary data.</text>
</comment>
<reference evidence="2 3" key="1">
    <citation type="submission" date="2021-05" db="EMBL/GenBank/DDBJ databases">
        <title>Bacteria Genome sequencing.</title>
        <authorList>
            <person name="Takabe Y."/>
            <person name="Nakajima Y."/>
            <person name="Suzuki S."/>
            <person name="Shiozaki T."/>
        </authorList>
    </citation>
    <scope>NUCLEOTIDE SEQUENCE [LARGE SCALE GENOMIC DNA]</scope>
    <source>
        <strain evidence="2 3">AI_62</strain>
    </source>
</reference>
<dbReference type="RefSeq" id="WP_220747759.1">
    <property type="nucleotide sequence ID" value="NZ_BPFH01000001.1"/>
</dbReference>
<accession>A0ABQ4NIM6</accession>
<dbReference type="Proteomes" id="UP000786693">
    <property type="component" value="Unassembled WGS sequence"/>
</dbReference>
<dbReference type="PANTHER" id="PTHR43433:SF1">
    <property type="entry name" value="BLL5160 PROTEIN"/>
    <property type="match status" value="1"/>
</dbReference>
<organism evidence="2 3">
    <name type="scientific">Jannaschia pagri</name>
    <dbReference type="NCBI Taxonomy" id="2829797"/>
    <lineage>
        <taxon>Bacteria</taxon>
        <taxon>Pseudomonadati</taxon>
        <taxon>Pseudomonadota</taxon>
        <taxon>Alphaproteobacteria</taxon>
        <taxon>Rhodobacterales</taxon>
        <taxon>Roseobacteraceae</taxon>
        <taxon>Jannaschia</taxon>
    </lineage>
</organism>
<evidence type="ECO:0000259" key="1">
    <source>
        <dbReference type="Pfam" id="PF00561"/>
    </source>
</evidence>
<evidence type="ECO:0000313" key="3">
    <source>
        <dbReference type="Proteomes" id="UP000786693"/>
    </source>
</evidence>
<proteinExistence type="predicted"/>
<name>A0ABQ4NIM6_9RHOB</name>
<evidence type="ECO:0000313" key="2">
    <source>
        <dbReference type="EMBL" id="GIT94278.1"/>
    </source>
</evidence>
<dbReference type="PRINTS" id="PR00111">
    <property type="entry name" value="ABHYDROLASE"/>
</dbReference>